<keyword evidence="4" id="KW-1185">Reference proteome</keyword>
<name>A0ABU4DTP0_9DEIO</name>
<reference evidence="3 4" key="1">
    <citation type="submission" date="2022-11" db="EMBL/GenBank/DDBJ databases">
        <title>Deinococcus ZS9-10, Low Temperature and Draught-tolerating, UV-resistant Bacteria from Continental Antarctica.</title>
        <authorList>
            <person name="Cheng L."/>
        </authorList>
    </citation>
    <scope>NUCLEOTIDE SEQUENCE [LARGE SCALE GENOMIC DNA]</scope>
    <source>
        <strain evidence="3 4">ZS9-10</strain>
    </source>
</reference>
<dbReference type="PANTHER" id="PTHR30007:SF0">
    <property type="entry name" value="TRANSPOSASE"/>
    <property type="match status" value="1"/>
</dbReference>
<dbReference type="PANTHER" id="PTHR30007">
    <property type="entry name" value="PHP DOMAIN PROTEIN"/>
    <property type="match status" value="1"/>
</dbReference>
<comment type="caution">
    <text evidence="3">The sequence shown here is derived from an EMBL/GenBank/DDBJ whole genome shotgun (WGS) entry which is preliminary data.</text>
</comment>
<feature type="domain" description="Insertion element IS402-like" evidence="2">
    <location>
        <begin position="11"/>
        <end position="83"/>
    </location>
</feature>
<dbReference type="EMBL" id="JAPMIV010000036">
    <property type="protein sequence ID" value="MDV6375790.1"/>
    <property type="molecule type" value="Genomic_DNA"/>
</dbReference>
<dbReference type="Proteomes" id="UP001276150">
    <property type="component" value="Unassembled WGS sequence"/>
</dbReference>
<evidence type="ECO:0000313" key="3">
    <source>
        <dbReference type="EMBL" id="MDV6375790.1"/>
    </source>
</evidence>
<evidence type="ECO:0000259" key="2">
    <source>
        <dbReference type="Pfam" id="PF13340"/>
    </source>
</evidence>
<dbReference type="RefSeq" id="WP_431308169.1">
    <property type="nucleotide sequence ID" value="NZ_JAPMIV010000036.1"/>
</dbReference>
<protein>
    <submittedName>
        <fullName evidence="3">Transposase</fullName>
    </submittedName>
</protein>
<gene>
    <name evidence="3" type="ORF">ORD21_14425</name>
</gene>
<feature type="compositionally biased region" description="Polar residues" evidence="1">
    <location>
        <begin position="113"/>
        <end position="122"/>
    </location>
</feature>
<proteinExistence type="predicted"/>
<feature type="region of interest" description="Disordered" evidence="1">
    <location>
        <begin position="113"/>
        <end position="134"/>
    </location>
</feature>
<evidence type="ECO:0000256" key="1">
    <source>
        <dbReference type="SAM" id="MobiDB-lite"/>
    </source>
</evidence>
<dbReference type="Pfam" id="PF13340">
    <property type="entry name" value="DUF4096"/>
    <property type="match status" value="1"/>
</dbReference>
<sequence length="134" mass="15144">MPRTPSYPSDLSDTEWAIAETLVPAPRRGGRPARHRRRDILDAIFYIKRGGVSWRMLPIDFPHWKTVYDYFRIWKQEGVFERINDALRVQVRVASGRNAIPTGGIVDSRSVKTSQKGGTVATTAAKRSMGENTT</sequence>
<dbReference type="InterPro" id="IPR025161">
    <property type="entry name" value="IS402-like_dom"/>
</dbReference>
<evidence type="ECO:0000313" key="4">
    <source>
        <dbReference type="Proteomes" id="UP001276150"/>
    </source>
</evidence>
<accession>A0ABU4DTP0</accession>
<organism evidence="3 4">
    <name type="scientific">Deinococcus arenicola</name>
    <dbReference type="NCBI Taxonomy" id="2994950"/>
    <lineage>
        <taxon>Bacteria</taxon>
        <taxon>Thermotogati</taxon>
        <taxon>Deinococcota</taxon>
        <taxon>Deinococci</taxon>
        <taxon>Deinococcales</taxon>
        <taxon>Deinococcaceae</taxon>
        <taxon>Deinococcus</taxon>
    </lineage>
</organism>